<dbReference type="Pfam" id="PF10048">
    <property type="entry name" value="DUF2282"/>
    <property type="match status" value="1"/>
</dbReference>
<sequence length="89" mass="8860">MINTKSLIGSALAAATTLAASAAFAGPAAQPEFSFEKCYGVVKAGQNDCQTATHSCAGTSTADNQSDAWIYVPAGTCGKLASGSTEPKA</sequence>
<evidence type="ECO:0000313" key="2">
    <source>
        <dbReference type="EMBL" id="SDK15262.1"/>
    </source>
</evidence>
<dbReference type="EMBL" id="FNEE01000012">
    <property type="protein sequence ID" value="SDK15262.1"/>
    <property type="molecule type" value="Genomic_DNA"/>
</dbReference>
<keyword evidence="3" id="KW-1185">Reference proteome</keyword>
<accession>A0A1G8ZJG0</accession>
<gene>
    <name evidence="2" type="ORF">SAMN05428953_11260</name>
</gene>
<dbReference type="Proteomes" id="UP000198894">
    <property type="component" value="Unassembled WGS sequence"/>
</dbReference>
<protein>
    <submittedName>
        <fullName evidence="2">Uncharacterized membrane protein</fullName>
    </submittedName>
</protein>
<evidence type="ECO:0000256" key="1">
    <source>
        <dbReference type="SAM" id="SignalP"/>
    </source>
</evidence>
<feature type="signal peptide" evidence="1">
    <location>
        <begin position="1"/>
        <end position="25"/>
    </location>
</feature>
<organism evidence="2 3">
    <name type="scientific">Mesorhizobium muleiense</name>
    <dbReference type="NCBI Taxonomy" id="1004279"/>
    <lineage>
        <taxon>Bacteria</taxon>
        <taxon>Pseudomonadati</taxon>
        <taxon>Pseudomonadota</taxon>
        <taxon>Alphaproteobacteria</taxon>
        <taxon>Hyphomicrobiales</taxon>
        <taxon>Phyllobacteriaceae</taxon>
        <taxon>Mesorhizobium</taxon>
    </lineage>
</organism>
<reference evidence="3" key="1">
    <citation type="submission" date="2016-10" db="EMBL/GenBank/DDBJ databases">
        <authorList>
            <person name="Varghese N."/>
            <person name="Submissions S."/>
        </authorList>
    </citation>
    <scope>NUCLEOTIDE SEQUENCE [LARGE SCALE GENOMIC DNA]</scope>
    <source>
        <strain evidence="3">CGMCC 1.11022</strain>
    </source>
</reference>
<dbReference type="InterPro" id="IPR018740">
    <property type="entry name" value="DUF2282_membr"/>
</dbReference>
<name>A0A1G8ZJG0_9HYPH</name>
<dbReference type="AlphaFoldDB" id="A0A1G8ZJG0"/>
<feature type="chain" id="PRO_5011638226" evidence="1">
    <location>
        <begin position="26"/>
        <end position="89"/>
    </location>
</feature>
<evidence type="ECO:0000313" key="3">
    <source>
        <dbReference type="Proteomes" id="UP000198894"/>
    </source>
</evidence>
<dbReference type="RefSeq" id="WP_091595987.1">
    <property type="nucleotide sequence ID" value="NZ_FNEE01000012.1"/>
</dbReference>
<keyword evidence="1" id="KW-0732">Signal</keyword>
<proteinExistence type="predicted"/>